<protein>
    <submittedName>
        <fullName evidence="2">Hypothetical secreted protein</fullName>
    </submittedName>
</protein>
<gene>
    <name evidence="2" type="ORF">PVE_R2G0537</name>
</gene>
<reference evidence="3" key="1">
    <citation type="submission" date="2016-07" db="EMBL/GenBank/DDBJ databases">
        <authorList>
            <person name="Florea S."/>
            <person name="Webb J.S."/>
            <person name="Jaromczyk J."/>
            <person name="Schardl C.L."/>
        </authorList>
    </citation>
    <scope>NUCLEOTIDE SEQUENCE [LARGE SCALE GENOMIC DNA]</scope>
    <source>
        <strain evidence="3">1YdBTEX2</strain>
    </source>
</reference>
<evidence type="ECO:0000313" key="3">
    <source>
        <dbReference type="Proteomes" id="UP000245431"/>
    </source>
</evidence>
<name>A0A1D3K865_PSEVE</name>
<keyword evidence="1" id="KW-0732">Signal</keyword>
<evidence type="ECO:0000256" key="1">
    <source>
        <dbReference type="SAM" id="SignalP"/>
    </source>
</evidence>
<dbReference type="AlphaFoldDB" id="A0A1D3K865"/>
<feature type="chain" id="PRO_5008916558" evidence="1">
    <location>
        <begin position="30"/>
        <end position="100"/>
    </location>
</feature>
<evidence type="ECO:0000313" key="2">
    <source>
        <dbReference type="EMBL" id="SBW84563.1"/>
    </source>
</evidence>
<dbReference type="EMBL" id="LT599584">
    <property type="protein sequence ID" value="SBW84563.1"/>
    <property type="molecule type" value="Genomic_DNA"/>
</dbReference>
<organism evidence="2 3">
    <name type="scientific">Pseudomonas veronii 1YdBTEX2</name>
    <dbReference type="NCBI Taxonomy" id="1295141"/>
    <lineage>
        <taxon>Bacteria</taxon>
        <taxon>Pseudomonadati</taxon>
        <taxon>Pseudomonadota</taxon>
        <taxon>Gammaproteobacteria</taxon>
        <taxon>Pseudomonadales</taxon>
        <taxon>Pseudomonadaceae</taxon>
        <taxon>Pseudomonas</taxon>
    </lineage>
</organism>
<feature type="signal peptide" evidence="1">
    <location>
        <begin position="1"/>
        <end position="29"/>
    </location>
</feature>
<proteinExistence type="predicted"/>
<accession>A0A1D3K865</accession>
<dbReference type="Proteomes" id="UP000245431">
    <property type="component" value="Chromosome PVE_r2"/>
</dbReference>
<sequence>MKSLSISNLILCTLIAGSISVIVTSPVSASQAARDRGPSPTPAAFAACVNHKLGDRVIVKTAAGKSLNGTCRKYKDKLAARTHIRHKKDKSWWKSLTSWI</sequence>